<feature type="domain" description="BTB" evidence="1">
    <location>
        <begin position="17"/>
        <end position="115"/>
    </location>
</feature>
<evidence type="ECO:0000259" key="1">
    <source>
        <dbReference type="SMART" id="SM00225"/>
    </source>
</evidence>
<dbReference type="Gene3D" id="3.30.710.10">
    <property type="entry name" value="Potassium Channel Kv1.1, Chain A"/>
    <property type="match status" value="1"/>
</dbReference>
<sequence>MWTLATHGVSSSHQYPNVIELNVGGQHFTTTLLTLTKQRNTMLGAMFSGLHRQPQDHDGRYFIDADAAAFACILRYLRDGELPPPDMTERVYRAAIYFGLQDLAGELEFTPGIMAQQIKEKYHAFLGNFEEAVKTILNAALNARCTILSGKCNTLWPKTRVVVAVHHKDRLPRTFNPLHTCARHKESGTRWVFAEVSLSPITNSSVSEAVYVEAVVEELVGRGFTVHVEELGKCDAGHEEVVLDSGDVQEPCFARLYQLLFHWKK</sequence>
<reference evidence="2 3" key="1">
    <citation type="submission" date="2018-04" db="EMBL/GenBank/DDBJ databases">
        <title>The genome of golden apple snail Pomacea canaliculata provides insight into stress tolerance and invasive adaptation.</title>
        <authorList>
            <person name="Liu C."/>
            <person name="Liu B."/>
            <person name="Ren Y."/>
            <person name="Zhang Y."/>
            <person name="Wang H."/>
            <person name="Li S."/>
            <person name="Jiang F."/>
            <person name="Yin L."/>
            <person name="Zhang G."/>
            <person name="Qian W."/>
            <person name="Fan W."/>
        </authorList>
    </citation>
    <scope>NUCLEOTIDE SEQUENCE [LARGE SCALE GENOMIC DNA]</scope>
    <source>
        <strain evidence="2">SZHN2017</strain>
        <tissue evidence="2">Muscle</tissue>
    </source>
</reference>
<evidence type="ECO:0000313" key="3">
    <source>
        <dbReference type="Proteomes" id="UP000245119"/>
    </source>
</evidence>
<dbReference type="PANTHER" id="PTHR14499">
    <property type="entry name" value="POTASSIUM CHANNEL TETRAMERIZATION DOMAIN-CONTAINING"/>
    <property type="match status" value="1"/>
</dbReference>
<organism evidence="2 3">
    <name type="scientific">Pomacea canaliculata</name>
    <name type="common">Golden apple snail</name>
    <dbReference type="NCBI Taxonomy" id="400727"/>
    <lineage>
        <taxon>Eukaryota</taxon>
        <taxon>Metazoa</taxon>
        <taxon>Spiralia</taxon>
        <taxon>Lophotrochozoa</taxon>
        <taxon>Mollusca</taxon>
        <taxon>Gastropoda</taxon>
        <taxon>Caenogastropoda</taxon>
        <taxon>Architaenioglossa</taxon>
        <taxon>Ampullarioidea</taxon>
        <taxon>Ampullariidae</taxon>
        <taxon>Pomacea</taxon>
    </lineage>
</organism>
<dbReference type="OrthoDB" id="2414723at2759"/>
<evidence type="ECO:0000313" key="2">
    <source>
        <dbReference type="EMBL" id="PVD19508.1"/>
    </source>
</evidence>
<dbReference type="PANTHER" id="PTHR14499:SF145">
    <property type="entry name" value="POTASSIUM CHANNEL REGULATORY PROTEIN-LIKE"/>
    <property type="match status" value="1"/>
</dbReference>
<dbReference type="STRING" id="400727.A0A2T7NEA5"/>
<protein>
    <recommendedName>
        <fullName evidence="1">BTB domain-containing protein</fullName>
    </recommendedName>
</protein>
<dbReference type="InterPro" id="IPR000210">
    <property type="entry name" value="BTB/POZ_dom"/>
</dbReference>
<dbReference type="InterPro" id="IPR011333">
    <property type="entry name" value="SKP1/BTB/POZ_sf"/>
</dbReference>
<dbReference type="EMBL" id="PZQS01000013">
    <property type="protein sequence ID" value="PVD19508.1"/>
    <property type="molecule type" value="Genomic_DNA"/>
</dbReference>
<keyword evidence="3" id="KW-1185">Reference proteome</keyword>
<dbReference type="GO" id="GO:0051260">
    <property type="term" value="P:protein homooligomerization"/>
    <property type="evidence" value="ECO:0007669"/>
    <property type="project" value="InterPro"/>
</dbReference>
<dbReference type="SMART" id="SM00225">
    <property type="entry name" value="BTB"/>
    <property type="match status" value="1"/>
</dbReference>
<dbReference type="SUPFAM" id="SSF54695">
    <property type="entry name" value="POZ domain"/>
    <property type="match status" value="1"/>
</dbReference>
<accession>A0A2T7NEA5</accession>
<dbReference type="Proteomes" id="UP000245119">
    <property type="component" value="Linkage Group LG13"/>
</dbReference>
<gene>
    <name evidence="2" type="ORF">C0Q70_19997</name>
</gene>
<dbReference type="AlphaFoldDB" id="A0A2T7NEA5"/>
<dbReference type="InterPro" id="IPR003131">
    <property type="entry name" value="T1-type_BTB"/>
</dbReference>
<dbReference type="Pfam" id="PF02214">
    <property type="entry name" value="BTB_2"/>
    <property type="match status" value="1"/>
</dbReference>
<comment type="caution">
    <text evidence="2">The sequence shown here is derived from an EMBL/GenBank/DDBJ whole genome shotgun (WGS) entry which is preliminary data.</text>
</comment>
<proteinExistence type="predicted"/>
<name>A0A2T7NEA5_POMCA</name>